<feature type="chain" id="PRO_5046934371" evidence="2">
    <location>
        <begin position="20"/>
        <end position="578"/>
    </location>
</feature>
<evidence type="ECO:0000256" key="2">
    <source>
        <dbReference type="SAM" id="SignalP"/>
    </source>
</evidence>
<evidence type="ECO:0000256" key="1">
    <source>
        <dbReference type="SAM" id="MobiDB-lite"/>
    </source>
</evidence>
<name>A0ABR7TM74_9BACT</name>
<dbReference type="EMBL" id="JACVFC010000001">
    <property type="protein sequence ID" value="MBC9930524.1"/>
    <property type="molecule type" value="Genomic_DNA"/>
</dbReference>
<feature type="compositionally biased region" description="Basic and acidic residues" evidence="1">
    <location>
        <begin position="342"/>
        <end position="353"/>
    </location>
</feature>
<feature type="signal peptide" evidence="2">
    <location>
        <begin position="1"/>
        <end position="19"/>
    </location>
</feature>
<organism evidence="3 4">
    <name type="scientific">Chitinophaga qingshengii</name>
    <dbReference type="NCBI Taxonomy" id="1569794"/>
    <lineage>
        <taxon>Bacteria</taxon>
        <taxon>Pseudomonadati</taxon>
        <taxon>Bacteroidota</taxon>
        <taxon>Chitinophagia</taxon>
        <taxon>Chitinophagales</taxon>
        <taxon>Chitinophagaceae</taxon>
        <taxon>Chitinophaga</taxon>
    </lineage>
</organism>
<comment type="caution">
    <text evidence="3">The sequence shown here is derived from an EMBL/GenBank/DDBJ whole genome shotgun (WGS) entry which is preliminary data.</text>
</comment>
<proteinExistence type="predicted"/>
<gene>
    <name evidence="3" type="ORF">ICL07_09085</name>
</gene>
<sequence>MKRVYLFLCLAISGTVAHAQKTSIQWGEEFKLRKGSTDLQVIAADNDGAYLEESHMALKAYFLVGATFRESASLVKVDKNLNEVYRNDFNKELRGKEFVQFFAIQDKLFLFSSDYSKRDRTLSLYASGVNKKTGELTGEWREVAIFQQKEKKDDIDFKIDYNADSTRMLIVSSIEGAEKNEYKIQELDKNLKTTTKPLIIRNGFERKKYQLEDVLYTTDRKVVLVGRMFEYEEGKKKKEKFLDFTNYNIRIYDEKGKQQAEINTGINGKWLSSTKLVQEKNKDLVLAAFYSNEKKGRTIDGLLVQRINVNDGKVISTSDKPINNSLLSDDQGKTDNDDTNDKDESKEERKMRAELEKMKDEGEGFSRYMQFRKIFYTPDNGLVILAEQYRQYVTTTQSYSPGVNGSPAKWQSTTYSTYLSGDLMMCKIDASGNIGWLQILPKNQREILQGGTHSSSTGFSYTTDYFFAGNRPFYSGFGAIQTDGSIQLMFNDHSKNATVTQAGQKAKGISRYGKSDCYLVDIDAASGKVTRKVFFSNTDIPTAMPRLGAIVGNDMYMVGRTDRVFGKTKIAVARVTVK</sequence>
<feature type="region of interest" description="Disordered" evidence="1">
    <location>
        <begin position="320"/>
        <end position="353"/>
    </location>
</feature>
<reference evidence="3 4" key="1">
    <citation type="submission" date="2020-09" db="EMBL/GenBank/DDBJ databases">
        <title>Genome sequences of type strains of Chitinophaga qingshengii and Chitinophaga varians.</title>
        <authorList>
            <person name="Kittiwongwattana C."/>
        </authorList>
    </citation>
    <scope>NUCLEOTIDE SEQUENCE [LARGE SCALE GENOMIC DNA]</scope>
    <source>
        <strain evidence="3 4">JCM 30026</strain>
    </source>
</reference>
<accession>A0ABR7TM74</accession>
<dbReference type="Proteomes" id="UP000659124">
    <property type="component" value="Unassembled WGS sequence"/>
</dbReference>
<keyword evidence="2" id="KW-0732">Signal</keyword>
<evidence type="ECO:0000313" key="4">
    <source>
        <dbReference type="Proteomes" id="UP000659124"/>
    </source>
</evidence>
<keyword evidence="4" id="KW-1185">Reference proteome</keyword>
<evidence type="ECO:0000313" key="3">
    <source>
        <dbReference type="EMBL" id="MBC9930524.1"/>
    </source>
</evidence>
<dbReference type="RefSeq" id="WP_188087593.1">
    <property type="nucleotide sequence ID" value="NZ_JACVFC010000001.1"/>
</dbReference>
<protein>
    <submittedName>
        <fullName evidence="3">Uncharacterized protein</fullName>
    </submittedName>
</protein>